<evidence type="ECO:0000256" key="1">
    <source>
        <dbReference type="ARBA" id="ARBA00010688"/>
    </source>
</evidence>
<dbReference type="InterPro" id="IPR011611">
    <property type="entry name" value="PfkB_dom"/>
</dbReference>
<proteinExistence type="inferred from homology"/>
<keyword evidence="8" id="KW-1185">Reference proteome</keyword>
<feature type="domain" description="Carbohydrate kinase PfkB" evidence="6">
    <location>
        <begin position="6"/>
        <end position="319"/>
    </location>
</feature>
<dbReference type="STRING" id="1230458.C484_19727"/>
<dbReference type="InterPro" id="IPR029056">
    <property type="entry name" value="Ribokinase-like"/>
</dbReference>
<dbReference type="Proteomes" id="UP000011648">
    <property type="component" value="Unassembled WGS sequence"/>
</dbReference>
<dbReference type="GO" id="GO:0016301">
    <property type="term" value="F:kinase activity"/>
    <property type="evidence" value="ECO:0007669"/>
    <property type="project" value="UniProtKB-KW"/>
</dbReference>
<dbReference type="InterPro" id="IPR050306">
    <property type="entry name" value="PfkB_Carbo_kinase"/>
</dbReference>
<gene>
    <name evidence="7" type="ORF">C484_19727</name>
</gene>
<evidence type="ECO:0000313" key="7">
    <source>
        <dbReference type="EMBL" id="ELY85582.1"/>
    </source>
</evidence>
<dbReference type="OrthoDB" id="124714at2157"/>
<dbReference type="PATRIC" id="fig|1230458.4.peg.3968"/>
<keyword evidence="3" id="KW-0547">Nucleotide-binding</keyword>
<dbReference type="PANTHER" id="PTHR43085">
    <property type="entry name" value="HEXOKINASE FAMILY MEMBER"/>
    <property type="match status" value="1"/>
</dbReference>
<organism evidence="7 8">
    <name type="scientific">Natrialba taiwanensis DSM 12281</name>
    <dbReference type="NCBI Taxonomy" id="1230458"/>
    <lineage>
        <taxon>Archaea</taxon>
        <taxon>Methanobacteriati</taxon>
        <taxon>Methanobacteriota</taxon>
        <taxon>Stenosarchaea group</taxon>
        <taxon>Halobacteria</taxon>
        <taxon>Halobacteriales</taxon>
        <taxon>Natrialbaceae</taxon>
        <taxon>Natrialba</taxon>
    </lineage>
</organism>
<keyword evidence="4" id="KW-0418">Kinase</keyword>
<keyword evidence="2" id="KW-0808">Transferase</keyword>
<accession>L9ZJ23</accession>
<comment type="caution">
    <text evidence="7">The sequence shown here is derived from an EMBL/GenBank/DDBJ whole genome shotgun (WGS) entry which is preliminary data.</text>
</comment>
<name>L9ZJ23_9EURY</name>
<dbReference type="CDD" id="cd01167">
    <property type="entry name" value="bac_FRK"/>
    <property type="match status" value="1"/>
</dbReference>
<evidence type="ECO:0000256" key="5">
    <source>
        <dbReference type="ARBA" id="ARBA00022840"/>
    </source>
</evidence>
<reference evidence="7 8" key="1">
    <citation type="journal article" date="2014" name="PLoS Genet.">
        <title>Phylogenetically driven sequencing of extremely halophilic archaea reveals strategies for static and dynamic osmo-response.</title>
        <authorList>
            <person name="Becker E.A."/>
            <person name="Seitzer P.M."/>
            <person name="Tritt A."/>
            <person name="Larsen D."/>
            <person name="Krusor M."/>
            <person name="Yao A.I."/>
            <person name="Wu D."/>
            <person name="Madern D."/>
            <person name="Eisen J.A."/>
            <person name="Darling A.E."/>
            <person name="Facciotti M.T."/>
        </authorList>
    </citation>
    <scope>NUCLEOTIDE SEQUENCE [LARGE SCALE GENOMIC DNA]</scope>
    <source>
        <strain evidence="7 8">DSM 12281</strain>
    </source>
</reference>
<dbReference type="EMBL" id="AOIL01000067">
    <property type="protein sequence ID" value="ELY85582.1"/>
    <property type="molecule type" value="Genomic_DNA"/>
</dbReference>
<evidence type="ECO:0000256" key="2">
    <source>
        <dbReference type="ARBA" id="ARBA00022679"/>
    </source>
</evidence>
<dbReference type="AlphaFoldDB" id="L9ZJ23"/>
<dbReference type="PROSITE" id="PS00584">
    <property type="entry name" value="PFKB_KINASES_2"/>
    <property type="match status" value="1"/>
</dbReference>
<dbReference type="GO" id="GO:0005524">
    <property type="term" value="F:ATP binding"/>
    <property type="evidence" value="ECO:0007669"/>
    <property type="project" value="UniProtKB-KW"/>
</dbReference>
<evidence type="ECO:0000256" key="4">
    <source>
        <dbReference type="ARBA" id="ARBA00022777"/>
    </source>
</evidence>
<dbReference type="PANTHER" id="PTHR43085:SF1">
    <property type="entry name" value="PSEUDOURIDINE KINASE-RELATED"/>
    <property type="match status" value="1"/>
</dbReference>
<evidence type="ECO:0000313" key="8">
    <source>
        <dbReference type="Proteomes" id="UP000011648"/>
    </source>
</evidence>
<dbReference type="RefSeq" id="WP_006827534.1">
    <property type="nucleotide sequence ID" value="NZ_AOIL01000067.1"/>
</dbReference>
<dbReference type="Gene3D" id="3.40.1190.20">
    <property type="match status" value="1"/>
</dbReference>
<dbReference type="PROSITE" id="PS00583">
    <property type="entry name" value="PFKB_KINASES_1"/>
    <property type="match status" value="1"/>
</dbReference>
<dbReference type="SUPFAM" id="SSF53613">
    <property type="entry name" value="Ribokinase-like"/>
    <property type="match status" value="1"/>
</dbReference>
<protein>
    <submittedName>
        <fullName evidence="7">PfkB domain-containing protein</fullName>
    </submittedName>
</protein>
<dbReference type="InterPro" id="IPR002173">
    <property type="entry name" value="Carboh/pur_kinase_PfkB_CS"/>
</dbReference>
<keyword evidence="5" id="KW-0067">ATP-binding</keyword>
<evidence type="ECO:0000259" key="6">
    <source>
        <dbReference type="Pfam" id="PF00294"/>
    </source>
</evidence>
<evidence type="ECO:0000256" key="3">
    <source>
        <dbReference type="ARBA" id="ARBA00022741"/>
    </source>
</evidence>
<comment type="similarity">
    <text evidence="1">Belongs to the carbohydrate kinase PfkB family.</text>
</comment>
<sequence length="331" mass="34264">MSTDPSILVAGETLIDFLPERPGSLTEVDSFDRRPGGAPANVAVGLARLGTTPLFWTRVGDDPFGHYLRETLTDAGLSDRYIEFDPAAKTTLAFVTHDSDGDREFTFYRDGTADTRLEPGRVDDETLAALEWVHVGGVTLASGPARAATRDLIDRAGEAGCTVSFDPNARPELWHAEETFASVCRDALEGVDVCKATAGELEALGFTGATPTELGQAVVAGSTGPHTAFVTRGSEGAVAVAGPDAPWGGGHAGASSLAVVETDGYTVETVDTTGAGDAFVAGIITALQGGKSVSETLASSSAIAAITTTETGAMTALPDRETVRAFRRGRS</sequence>
<dbReference type="Pfam" id="PF00294">
    <property type="entry name" value="PfkB"/>
    <property type="match status" value="1"/>
</dbReference>